<protein>
    <submittedName>
        <fullName evidence="2">Beta-lactamase family protein</fullName>
    </submittedName>
</protein>
<gene>
    <name evidence="2" type="ORF">NCG91_19315</name>
</gene>
<dbReference type="Proteomes" id="UP001202243">
    <property type="component" value="Unassembled WGS sequence"/>
</dbReference>
<dbReference type="InterPro" id="IPR012338">
    <property type="entry name" value="Beta-lactam/transpept-like"/>
</dbReference>
<dbReference type="RefSeq" id="WP_251350835.1">
    <property type="nucleotide sequence ID" value="NZ_JAMQGR010000007.1"/>
</dbReference>
<reference evidence="2 3" key="1">
    <citation type="submission" date="2022-06" db="EMBL/GenBank/DDBJ databases">
        <title>Janthinobacterium kumbetensis sp. nov., isolated from spring water in Turkey.</title>
        <authorList>
            <person name="Inan Bektas K."/>
            <person name="Belduz A.A."/>
            <person name="Canakci S."/>
            <person name="Nalcaoglu A."/>
            <person name="Ceylan E."/>
            <person name="Kati H."/>
        </authorList>
    </citation>
    <scope>NUCLEOTIDE SEQUENCE [LARGE SCALE GENOMIC DNA]</scope>
    <source>
        <strain evidence="2 3">GK</strain>
    </source>
</reference>
<dbReference type="SUPFAM" id="SSF56601">
    <property type="entry name" value="beta-lactamase/transpeptidase-like"/>
    <property type="match status" value="1"/>
</dbReference>
<evidence type="ECO:0000259" key="1">
    <source>
        <dbReference type="Pfam" id="PF00144"/>
    </source>
</evidence>
<dbReference type="Pfam" id="PF00144">
    <property type="entry name" value="Beta-lactamase"/>
    <property type="match status" value="1"/>
</dbReference>
<dbReference type="Gene3D" id="3.40.710.10">
    <property type="entry name" value="DD-peptidase/beta-lactamase superfamily"/>
    <property type="match status" value="1"/>
</dbReference>
<keyword evidence="3" id="KW-1185">Reference proteome</keyword>
<proteinExistence type="predicted"/>
<dbReference type="InterPro" id="IPR050491">
    <property type="entry name" value="AmpC-like"/>
</dbReference>
<feature type="domain" description="Beta-lactamase-related" evidence="1">
    <location>
        <begin position="112"/>
        <end position="419"/>
    </location>
</feature>
<dbReference type="PANTHER" id="PTHR46825">
    <property type="entry name" value="D-ALANYL-D-ALANINE-CARBOXYPEPTIDASE/ENDOPEPTIDASE AMPH"/>
    <property type="match status" value="1"/>
</dbReference>
<organism evidence="2 3">
    <name type="scientific">Janthinobacterium kumbetense</name>
    <dbReference type="NCBI Taxonomy" id="2950280"/>
    <lineage>
        <taxon>Bacteria</taxon>
        <taxon>Pseudomonadati</taxon>
        <taxon>Pseudomonadota</taxon>
        <taxon>Betaproteobacteria</taxon>
        <taxon>Burkholderiales</taxon>
        <taxon>Oxalobacteraceae</taxon>
        <taxon>Janthinobacterium</taxon>
    </lineage>
</organism>
<sequence length="436" mass="46803">MLKKRRFSSACPPKTQFVASRWFFAVILFIFLTELARTVALPSHFQRDIHMSKLYSRRLASPLLLTLLLVLQAPASHADSASTAAPASVTGASEEVALAARIDSEIAPLFKANEPGATVIVTQAGLTVFRKAYGMADVAKGLPMTPDTVMRIASISKQFTATGILMLADEGKLALDDDIRKFLPDYPSGGKRITIEHLLTHTSGIANFTNKPAFEAGMNTDQTVSQMIDSFKNDALQFEPGTRYAYSNSGYFLLGAIIEKVSGLSYAKFVEQRIFVPLGMHDSAYEGHERGSAMRAKGYTRSSAGSAFEPGKAVSMTLPYAAGALVSTVDDLARWDAAVSAGTLLKPSSQQKAFTAHVLADGKSVPYGYGWSVRKMRGMPMQSHGGGIPGFSTYALRLPEKQLYVAVLTNADRGLPGAEMIAVKAATIAVGNGFPE</sequence>
<comment type="caution">
    <text evidence="2">The sequence shown here is derived from an EMBL/GenBank/DDBJ whole genome shotgun (WGS) entry which is preliminary data.</text>
</comment>
<dbReference type="EMBL" id="JAMQGR010000007">
    <property type="protein sequence ID" value="MCM2567761.1"/>
    <property type="molecule type" value="Genomic_DNA"/>
</dbReference>
<evidence type="ECO:0000313" key="3">
    <source>
        <dbReference type="Proteomes" id="UP001202243"/>
    </source>
</evidence>
<name>A0ABT0WUP8_9BURK</name>
<dbReference type="InterPro" id="IPR001466">
    <property type="entry name" value="Beta-lactam-related"/>
</dbReference>
<dbReference type="PANTHER" id="PTHR46825:SF9">
    <property type="entry name" value="BETA-LACTAMASE-RELATED DOMAIN-CONTAINING PROTEIN"/>
    <property type="match status" value="1"/>
</dbReference>
<accession>A0ABT0WUP8</accession>
<evidence type="ECO:0000313" key="2">
    <source>
        <dbReference type="EMBL" id="MCM2567761.1"/>
    </source>
</evidence>